<evidence type="ECO:0000313" key="3">
    <source>
        <dbReference type="Proteomes" id="UP000565441"/>
    </source>
</evidence>
<dbReference type="InterPro" id="IPR002877">
    <property type="entry name" value="RNA_MeTrfase_FtsJ_dom"/>
</dbReference>
<dbReference type="Proteomes" id="UP000565441">
    <property type="component" value="Unassembled WGS sequence"/>
</dbReference>
<evidence type="ECO:0000259" key="1">
    <source>
        <dbReference type="Pfam" id="PF01728"/>
    </source>
</evidence>
<dbReference type="AlphaFoldDB" id="A0A8H5H703"/>
<evidence type="ECO:0000313" key="2">
    <source>
        <dbReference type="EMBL" id="KAF5378106.1"/>
    </source>
</evidence>
<accession>A0A8H5H703</accession>
<proteinExistence type="predicted"/>
<dbReference type="InterPro" id="IPR029063">
    <property type="entry name" value="SAM-dependent_MTases_sf"/>
</dbReference>
<comment type="caution">
    <text evidence="2">The sequence shown here is derived from an EMBL/GenBank/DDBJ whole genome shotgun (WGS) entry which is preliminary data.</text>
</comment>
<keyword evidence="3" id="KW-1185">Reference proteome</keyword>
<organism evidence="2 3">
    <name type="scientific">Tricholomella constricta</name>
    <dbReference type="NCBI Taxonomy" id="117010"/>
    <lineage>
        <taxon>Eukaryota</taxon>
        <taxon>Fungi</taxon>
        <taxon>Dikarya</taxon>
        <taxon>Basidiomycota</taxon>
        <taxon>Agaricomycotina</taxon>
        <taxon>Agaricomycetes</taxon>
        <taxon>Agaricomycetidae</taxon>
        <taxon>Agaricales</taxon>
        <taxon>Tricholomatineae</taxon>
        <taxon>Lyophyllaceae</taxon>
        <taxon>Tricholomella</taxon>
    </lineage>
</organism>
<dbReference type="Gene3D" id="3.40.50.150">
    <property type="entry name" value="Vaccinia Virus protein VP39"/>
    <property type="match status" value="1"/>
</dbReference>
<protein>
    <recommendedName>
        <fullName evidence="1">Ribosomal RNA methyltransferase FtsJ domain-containing protein</fullName>
    </recommendedName>
</protein>
<feature type="domain" description="Ribosomal RNA methyltransferase FtsJ" evidence="1">
    <location>
        <begin position="39"/>
        <end position="80"/>
    </location>
</feature>
<name>A0A8H5H703_9AGAR</name>
<dbReference type="GO" id="GO:0032259">
    <property type="term" value="P:methylation"/>
    <property type="evidence" value="ECO:0007669"/>
    <property type="project" value="InterPro"/>
</dbReference>
<sequence length="83" mass="8627">MNDMRPLAARPLTATSNHNPSAVLRLLTIDGGWGPFLSKPDVSTVLILGAAPGGWSQVVAEKLGWPPPCEGNVTSVAIQSHGV</sequence>
<dbReference type="OrthoDB" id="20105at2759"/>
<dbReference type="EMBL" id="JAACJP010000021">
    <property type="protein sequence ID" value="KAF5378106.1"/>
    <property type="molecule type" value="Genomic_DNA"/>
</dbReference>
<gene>
    <name evidence="2" type="ORF">D9615_007566</name>
</gene>
<dbReference type="GO" id="GO:0008168">
    <property type="term" value="F:methyltransferase activity"/>
    <property type="evidence" value="ECO:0007669"/>
    <property type="project" value="InterPro"/>
</dbReference>
<reference evidence="2 3" key="1">
    <citation type="journal article" date="2020" name="ISME J.">
        <title>Uncovering the hidden diversity of litter-decomposition mechanisms in mushroom-forming fungi.</title>
        <authorList>
            <person name="Floudas D."/>
            <person name="Bentzer J."/>
            <person name="Ahren D."/>
            <person name="Johansson T."/>
            <person name="Persson P."/>
            <person name="Tunlid A."/>
        </authorList>
    </citation>
    <scope>NUCLEOTIDE SEQUENCE [LARGE SCALE GENOMIC DNA]</scope>
    <source>
        <strain evidence="2 3">CBS 661.87</strain>
    </source>
</reference>
<dbReference type="Pfam" id="PF01728">
    <property type="entry name" value="FtsJ"/>
    <property type="match status" value="1"/>
</dbReference>